<dbReference type="OMA" id="NCVINPK"/>
<keyword evidence="12" id="KW-0808">Transferase</keyword>
<dbReference type="GeneID" id="7840534"/>
<dbReference type="RefSeq" id="XP_001032239.1">
    <property type="nucleotide sequence ID" value="XM_001032239.3"/>
</dbReference>
<dbReference type="eggNOG" id="KOG1462">
    <property type="taxonomic scope" value="Eukaryota"/>
</dbReference>
<protein>
    <recommendedName>
        <fullName evidence="6">Translation initiation factor eIF2B subunit gamma</fullName>
    </recommendedName>
    <alternativeName>
        <fullName evidence="7">eIF2B GDP-GTP exchange factor subunit gamma</fullName>
    </alternativeName>
</protein>
<accession>Q22GU8</accession>
<dbReference type="Gene3D" id="3.90.550.10">
    <property type="entry name" value="Spore Coat Polysaccharide Biosynthesis Protein SpsA, Chain A"/>
    <property type="match status" value="1"/>
</dbReference>
<keyword evidence="3" id="KW-0963">Cytoplasm</keyword>
<evidence type="ECO:0000256" key="7">
    <source>
        <dbReference type="ARBA" id="ARBA00044229"/>
    </source>
</evidence>
<dbReference type="Gene3D" id="2.160.10.10">
    <property type="entry name" value="Hexapeptide repeat proteins"/>
    <property type="match status" value="1"/>
</dbReference>
<proteinExistence type="inferred from homology"/>
<sequence length="440" mass="49886">MQQNYQVVILAGGQGTELYPLCERFPKALLPVNNKPLIIYQLEKLESNGFTNVLILTSKNTSKIERYIKEYYQGQVKYELITIPDEKKETFEAIRHVSNKINKDFILIACDSITDLGLDDVIEQHILTGAYLTAVLKEDKVDEENNKIINPSSSADNHDVFLIDETNNKILYVNSFYEIKENGLKIKKSILASNPEASIKTNLFDSHIYICKRQILQILCKLEKKVSDTISSWKEDLFPFLVRNQQNQNLLELLDEIKKSEHEEEEQQYGLLNKDESSEEKISNIPIIAFITNKNYIKRANNIKDYIQGNFDCIKTDKVMPESYVEIFQNNGIPLISIQESDIKINQSNIADKSQIGPKVQINKSIIGPQCKIGDGVKISNCIIFKEVTIEQGCVLQNCIIGNKATIKQNSKLNDCQIGVNGVVEANSSLSAEVVVQEDN</sequence>
<evidence type="ECO:0000313" key="13">
    <source>
        <dbReference type="Proteomes" id="UP000009168"/>
    </source>
</evidence>
<dbReference type="InParanoid" id="Q22GU8"/>
<evidence type="ECO:0000256" key="1">
    <source>
        <dbReference type="ARBA" id="ARBA00004514"/>
    </source>
</evidence>
<dbReference type="GO" id="GO:0005085">
    <property type="term" value="F:guanyl-nucleotide exchange factor activity"/>
    <property type="evidence" value="ECO:0007669"/>
    <property type="project" value="TreeGrafter"/>
</dbReference>
<evidence type="ECO:0000256" key="5">
    <source>
        <dbReference type="ARBA" id="ARBA00022917"/>
    </source>
</evidence>
<keyword evidence="13" id="KW-1185">Reference proteome</keyword>
<dbReference type="SUPFAM" id="SSF53448">
    <property type="entry name" value="Nucleotide-diphospho-sugar transferases"/>
    <property type="match status" value="1"/>
</dbReference>
<gene>
    <name evidence="12" type="ORF">TTHERM_00656080</name>
</gene>
<evidence type="ECO:0000256" key="8">
    <source>
        <dbReference type="ARBA" id="ARBA00045373"/>
    </source>
</evidence>
<dbReference type="CDD" id="cd04198">
    <property type="entry name" value="eIF-2B_gamma_N"/>
    <property type="match status" value="1"/>
</dbReference>
<evidence type="ECO:0000256" key="3">
    <source>
        <dbReference type="ARBA" id="ARBA00022490"/>
    </source>
</evidence>
<evidence type="ECO:0000256" key="4">
    <source>
        <dbReference type="ARBA" id="ARBA00022540"/>
    </source>
</evidence>
<dbReference type="STRING" id="312017.Q22GU8"/>
<dbReference type="GO" id="GO:0005829">
    <property type="term" value="C:cytosol"/>
    <property type="evidence" value="ECO:0007669"/>
    <property type="project" value="UniProtKB-SubCell"/>
</dbReference>
<evidence type="ECO:0000256" key="6">
    <source>
        <dbReference type="ARBA" id="ARBA00044196"/>
    </source>
</evidence>
<dbReference type="GO" id="GO:0003743">
    <property type="term" value="F:translation initiation factor activity"/>
    <property type="evidence" value="ECO:0007669"/>
    <property type="project" value="UniProtKB-KW"/>
</dbReference>
<comment type="similarity">
    <text evidence="2">Belongs to the eIF-2B gamma/epsilon subunits family.</text>
</comment>
<keyword evidence="4" id="KW-0396">Initiation factor</keyword>
<name>Q22GU8_TETTS</name>
<dbReference type="Pfam" id="PF25084">
    <property type="entry name" value="LbH_EIF2B"/>
    <property type="match status" value="1"/>
</dbReference>
<dbReference type="CDD" id="cd04652">
    <property type="entry name" value="LbH_eIF2B_gamma_C"/>
    <property type="match status" value="1"/>
</dbReference>
<dbReference type="OrthoDB" id="10250549at2759"/>
<comment type="function">
    <text evidence="8">Acts as a component of the translation initiation factor 2B (eIF2B) complex, which catalyzes the exchange of GDP for GTP on the eukaryotic initiation factor 2 (eIF2) complex gamma subunit. Its guanine nucleotide exchange factor activity is repressed when bound to eIF2 complex phosphorylated on the alpha subunit, thereby limiting the amount of methionyl-initiator methionine tRNA available to the ribosome and consequently global translation is repressed.</text>
</comment>
<feature type="domain" description="EIF2B subunit epsilon/gamma LbH" evidence="11">
    <location>
        <begin position="346"/>
        <end position="427"/>
    </location>
</feature>
<keyword evidence="5" id="KW-0648">Protein biosynthesis</keyword>
<dbReference type="InterPro" id="IPR005835">
    <property type="entry name" value="NTP_transferase_dom"/>
</dbReference>
<comment type="subcellular location">
    <subcellularLocation>
        <location evidence="1">Cytoplasm</location>
        <location evidence="1">Cytosol</location>
    </subcellularLocation>
</comment>
<dbReference type="HOGENOM" id="CLU_016743_0_0_1"/>
<dbReference type="PANTHER" id="PTHR45989">
    <property type="entry name" value="TRANSLATION INITIATION FACTOR EIF-2B SUBUNIT GAMMA"/>
    <property type="match status" value="1"/>
</dbReference>
<dbReference type="GO" id="GO:0002183">
    <property type="term" value="P:cytoplasmic translational initiation"/>
    <property type="evidence" value="ECO:0007669"/>
    <property type="project" value="TreeGrafter"/>
</dbReference>
<evidence type="ECO:0000313" key="12">
    <source>
        <dbReference type="EMBL" id="EAR84576.1"/>
    </source>
</evidence>
<dbReference type="FunCoup" id="Q22GU8">
    <property type="interactions" value="319"/>
</dbReference>
<dbReference type="GO" id="GO:0016740">
    <property type="term" value="F:transferase activity"/>
    <property type="evidence" value="ECO:0007669"/>
    <property type="project" value="UniProtKB-KW"/>
</dbReference>
<feature type="domain" description="Nucleotidyl transferase" evidence="10">
    <location>
        <begin position="7"/>
        <end position="144"/>
    </location>
</feature>
<dbReference type="InterPro" id="IPR056764">
    <property type="entry name" value="LbH_EIF2B3/5"/>
</dbReference>
<evidence type="ECO:0000256" key="9">
    <source>
        <dbReference type="ARBA" id="ARBA00046432"/>
    </source>
</evidence>
<dbReference type="Proteomes" id="UP000009168">
    <property type="component" value="Unassembled WGS sequence"/>
</dbReference>
<dbReference type="EMBL" id="GG662502">
    <property type="protein sequence ID" value="EAR84576.1"/>
    <property type="molecule type" value="Genomic_DNA"/>
</dbReference>
<evidence type="ECO:0000256" key="2">
    <source>
        <dbReference type="ARBA" id="ARBA00007878"/>
    </source>
</evidence>
<organism evidence="12 13">
    <name type="scientific">Tetrahymena thermophila (strain SB210)</name>
    <dbReference type="NCBI Taxonomy" id="312017"/>
    <lineage>
        <taxon>Eukaryota</taxon>
        <taxon>Sar</taxon>
        <taxon>Alveolata</taxon>
        <taxon>Ciliophora</taxon>
        <taxon>Intramacronucleata</taxon>
        <taxon>Oligohymenophorea</taxon>
        <taxon>Hymenostomatida</taxon>
        <taxon>Tetrahymenina</taxon>
        <taxon>Tetrahymenidae</taxon>
        <taxon>Tetrahymena</taxon>
    </lineage>
</organism>
<dbReference type="Pfam" id="PF00483">
    <property type="entry name" value="NTP_transferase"/>
    <property type="match status" value="1"/>
</dbReference>
<dbReference type="InterPro" id="IPR051960">
    <property type="entry name" value="eIF2B_gamma"/>
</dbReference>
<evidence type="ECO:0000259" key="11">
    <source>
        <dbReference type="Pfam" id="PF25084"/>
    </source>
</evidence>
<dbReference type="GO" id="GO:0005851">
    <property type="term" value="C:eukaryotic translation initiation factor 2B complex"/>
    <property type="evidence" value="ECO:0007669"/>
    <property type="project" value="TreeGrafter"/>
</dbReference>
<dbReference type="PANTHER" id="PTHR45989:SF1">
    <property type="entry name" value="TRANSLATION INITIATION FACTOR EIF-2B SUBUNIT GAMMA"/>
    <property type="match status" value="1"/>
</dbReference>
<dbReference type="InterPro" id="IPR029044">
    <property type="entry name" value="Nucleotide-diphossugar_trans"/>
</dbReference>
<dbReference type="AlphaFoldDB" id="Q22GU8"/>
<comment type="subunit">
    <text evidence="9">Component of the translation initiation factor 2B (eIF2B) complex which is a heterodecamer of two sets of five different subunits: alpha, beta, gamma, delta and epsilon. Subunits alpha, beta and delta comprise a regulatory subcomplex and subunits epsilon and gamma comprise a catalytic subcomplex. Within the complex, the hexameric regulatory complex resides at the center, with the two heterodimeric catalytic subcomplexes bound on opposite sides.</text>
</comment>
<evidence type="ECO:0000259" key="10">
    <source>
        <dbReference type="Pfam" id="PF00483"/>
    </source>
</evidence>
<dbReference type="KEGG" id="tet:TTHERM_00656080"/>
<reference evidence="13" key="1">
    <citation type="journal article" date="2006" name="PLoS Biol.">
        <title>Macronuclear genome sequence of the ciliate Tetrahymena thermophila, a model eukaryote.</title>
        <authorList>
            <person name="Eisen J.A."/>
            <person name="Coyne R.S."/>
            <person name="Wu M."/>
            <person name="Wu D."/>
            <person name="Thiagarajan M."/>
            <person name="Wortman J.R."/>
            <person name="Badger J.H."/>
            <person name="Ren Q."/>
            <person name="Amedeo P."/>
            <person name="Jones K.M."/>
            <person name="Tallon L.J."/>
            <person name="Delcher A.L."/>
            <person name="Salzberg S.L."/>
            <person name="Silva J.C."/>
            <person name="Haas B.J."/>
            <person name="Majoros W.H."/>
            <person name="Farzad M."/>
            <person name="Carlton J.M."/>
            <person name="Smith R.K. Jr."/>
            <person name="Garg J."/>
            <person name="Pearlman R.E."/>
            <person name="Karrer K.M."/>
            <person name="Sun L."/>
            <person name="Manning G."/>
            <person name="Elde N.C."/>
            <person name="Turkewitz A.P."/>
            <person name="Asai D.J."/>
            <person name="Wilkes D.E."/>
            <person name="Wang Y."/>
            <person name="Cai H."/>
            <person name="Collins K."/>
            <person name="Stewart B.A."/>
            <person name="Lee S.R."/>
            <person name="Wilamowska K."/>
            <person name="Weinberg Z."/>
            <person name="Ruzzo W.L."/>
            <person name="Wloga D."/>
            <person name="Gaertig J."/>
            <person name="Frankel J."/>
            <person name="Tsao C.-C."/>
            <person name="Gorovsky M.A."/>
            <person name="Keeling P.J."/>
            <person name="Waller R.F."/>
            <person name="Patron N.J."/>
            <person name="Cherry J.M."/>
            <person name="Stover N.A."/>
            <person name="Krieger C.J."/>
            <person name="del Toro C."/>
            <person name="Ryder H.F."/>
            <person name="Williamson S.C."/>
            <person name="Barbeau R.A."/>
            <person name="Hamilton E.P."/>
            <person name="Orias E."/>
        </authorList>
    </citation>
    <scope>NUCLEOTIDE SEQUENCE [LARGE SCALE GENOMIC DNA]</scope>
    <source>
        <strain evidence="13">SB210</strain>
    </source>
</reference>